<reference evidence="8 9" key="1">
    <citation type="submission" date="2018-02" db="EMBL/GenBank/DDBJ databases">
        <title>Sphingobacterium KA21.</title>
        <authorList>
            <person name="Vasarhelyi B.M."/>
            <person name="Deshmukh S."/>
            <person name="Balint B."/>
            <person name="Kukolya J."/>
        </authorList>
    </citation>
    <scope>NUCLEOTIDE SEQUENCE [LARGE SCALE GENOMIC DNA]</scope>
    <source>
        <strain evidence="8 9">Ka21</strain>
    </source>
</reference>
<dbReference type="Proteomes" id="UP000618319">
    <property type="component" value="Unassembled WGS sequence"/>
</dbReference>
<evidence type="ECO:0000313" key="8">
    <source>
        <dbReference type="EMBL" id="MBE8721708.1"/>
    </source>
</evidence>
<protein>
    <submittedName>
        <fullName evidence="8">RagB/SusD family nutrient uptake outer membrane protein</fullName>
    </submittedName>
</protein>
<keyword evidence="5" id="KW-0998">Cell outer membrane</keyword>
<comment type="subcellular location">
    <subcellularLocation>
        <location evidence="1">Cell outer membrane</location>
    </subcellularLocation>
</comment>
<evidence type="ECO:0000256" key="4">
    <source>
        <dbReference type="ARBA" id="ARBA00023136"/>
    </source>
</evidence>
<comment type="caution">
    <text evidence="8">The sequence shown here is derived from an EMBL/GenBank/DDBJ whole genome shotgun (WGS) entry which is preliminary data.</text>
</comment>
<dbReference type="SUPFAM" id="SSF48452">
    <property type="entry name" value="TPR-like"/>
    <property type="match status" value="1"/>
</dbReference>
<dbReference type="RefSeq" id="WP_196939655.1">
    <property type="nucleotide sequence ID" value="NZ_MU158690.1"/>
</dbReference>
<evidence type="ECO:0000256" key="3">
    <source>
        <dbReference type="ARBA" id="ARBA00022729"/>
    </source>
</evidence>
<evidence type="ECO:0000256" key="2">
    <source>
        <dbReference type="ARBA" id="ARBA00006275"/>
    </source>
</evidence>
<feature type="domain" description="SusD-like N-terminal" evidence="7">
    <location>
        <begin position="25"/>
        <end position="228"/>
    </location>
</feature>
<dbReference type="InterPro" id="IPR011990">
    <property type="entry name" value="TPR-like_helical_dom_sf"/>
</dbReference>
<evidence type="ECO:0000256" key="5">
    <source>
        <dbReference type="ARBA" id="ARBA00023237"/>
    </source>
</evidence>
<dbReference type="Pfam" id="PF14322">
    <property type="entry name" value="SusD-like_3"/>
    <property type="match status" value="1"/>
</dbReference>
<keyword evidence="9" id="KW-1185">Reference proteome</keyword>
<proteinExistence type="inferred from homology"/>
<name>A0ABR9T8N3_9SPHI</name>
<evidence type="ECO:0000259" key="7">
    <source>
        <dbReference type="Pfam" id="PF14322"/>
    </source>
</evidence>
<evidence type="ECO:0000313" key="9">
    <source>
        <dbReference type="Proteomes" id="UP000618319"/>
    </source>
</evidence>
<feature type="domain" description="RagB/SusD" evidence="6">
    <location>
        <begin position="351"/>
        <end position="677"/>
    </location>
</feature>
<evidence type="ECO:0000256" key="1">
    <source>
        <dbReference type="ARBA" id="ARBA00004442"/>
    </source>
</evidence>
<dbReference type="InterPro" id="IPR012944">
    <property type="entry name" value="SusD_RagB_dom"/>
</dbReference>
<keyword evidence="3" id="KW-0732">Signal</keyword>
<sequence length="681" mass="78223">MKKKQIIFGILLTGAIVCLNSCNKYLSVEHYFDDRQSEGRIFNSKDYTEQWLANCYNKLLDYNLEMGHRNYTVTNYSDDMFYNESGNANGDHYRRFKFGEYDHTWHQSWAQSYAGIRQASVMLNSIDDGSTFSAAQVADYKAQARFIRAYLYWLLLRKYGPVPIMPDKGVDYDESYENLSFARNTYDEVVNYIAEEMAIAAKDLPLKRDNRNIARPSKGAALATRAKALLFAASPLANGNTEMADFTDDKGQMLFSQQYNEEKWAKAAAACKDVIDLNTYKLYVAAPKAKGTGGEKDLGYMKVYDYPATIAPPYHPEYSEKNFPEGWANIDPFESYRALFNGDLYASENSEMIFTRGENQTDEAHGIISLTRHQMPQTGGGYNAHGITLKQCDAYAMDDGTPFDRQTIKNKYDNMFVQTTEVNDFKPLLANTWKEFAHREPRFYASVAFSGALWTMSSAINNAANVTYQQIFYYRGEKEGMINGDRWLPTGIGMMKFINPKDNIATDTGGKILPKVEVAIRYADILLMLAEALNELTGSYNIPSWDNSKSHAITRNTDDMKMALGQVRIRGGVPDYDMSIYGNREELRSKIKRERQIELLGENQRYYDLRRWKDAPVDEAEQILGYNTFMTKDHANLFYKPIRVPLLQTTFSKKMYFWPIHWDELKKNKRLTQSPGWTSFD</sequence>
<dbReference type="EMBL" id="PSKQ01000021">
    <property type="protein sequence ID" value="MBE8721708.1"/>
    <property type="molecule type" value="Genomic_DNA"/>
</dbReference>
<accession>A0ABR9T8N3</accession>
<dbReference type="Gene3D" id="1.25.40.390">
    <property type="match status" value="1"/>
</dbReference>
<comment type="similarity">
    <text evidence="2">Belongs to the SusD family.</text>
</comment>
<keyword evidence="4" id="KW-0472">Membrane</keyword>
<organism evidence="8 9">
    <name type="scientific">Sphingobacterium pedocola</name>
    <dbReference type="NCBI Taxonomy" id="2082722"/>
    <lineage>
        <taxon>Bacteria</taxon>
        <taxon>Pseudomonadati</taxon>
        <taxon>Bacteroidota</taxon>
        <taxon>Sphingobacteriia</taxon>
        <taxon>Sphingobacteriales</taxon>
        <taxon>Sphingobacteriaceae</taxon>
        <taxon>Sphingobacterium</taxon>
    </lineage>
</organism>
<dbReference type="Pfam" id="PF07980">
    <property type="entry name" value="SusD_RagB"/>
    <property type="match status" value="1"/>
</dbReference>
<dbReference type="InterPro" id="IPR033985">
    <property type="entry name" value="SusD-like_N"/>
</dbReference>
<evidence type="ECO:0000259" key="6">
    <source>
        <dbReference type="Pfam" id="PF07980"/>
    </source>
</evidence>
<gene>
    <name evidence="8" type="ORF">C4F40_13360</name>
</gene>